<dbReference type="Proteomes" id="UP000011087">
    <property type="component" value="Unassembled WGS sequence"/>
</dbReference>
<sequence>MPEGWMKEMQAKADEGNEDMTLTSNSEDERDEDKKLRPIGVVSALMAAGYIYLMSKKGGKDTKDPNALRSVIASKTIRTKLGRAYDYISTPDFRTEWHMGAVEVAGPAIDHSAVTGELFSEEMKFGGSTWHVDWTVLERQFPTSASTHFAEFVLEGKRWVESIRIKGDKNQEAQAVLVEMEVAVSGEGIRADEDGKMLRRSISRGLKDSLKLLRQRIAD</sequence>
<dbReference type="OrthoDB" id="10557099at2759"/>
<evidence type="ECO:0000313" key="3">
    <source>
        <dbReference type="EnsemblProtists" id="EKX39447"/>
    </source>
</evidence>
<dbReference type="InterPro" id="IPR019587">
    <property type="entry name" value="Polyketide_cyclase/dehydratase"/>
</dbReference>
<protein>
    <recommendedName>
        <fullName evidence="5">Coenzyme Q-binding protein COQ10 START domain-containing protein</fullName>
    </recommendedName>
</protein>
<evidence type="ECO:0000256" key="1">
    <source>
        <dbReference type="SAM" id="MobiDB-lite"/>
    </source>
</evidence>
<dbReference type="RefSeq" id="XP_005826427.1">
    <property type="nucleotide sequence ID" value="XM_005826370.1"/>
</dbReference>
<dbReference type="EnsemblProtists" id="EKX39447">
    <property type="protein sequence ID" value="EKX39447"/>
    <property type="gene ID" value="GUITHDRAFT_143447"/>
</dbReference>
<keyword evidence="4" id="KW-1185">Reference proteome</keyword>
<feature type="compositionally biased region" description="Basic and acidic residues" evidence="1">
    <location>
        <begin position="1"/>
        <end position="15"/>
    </location>
</feature>
<dbReference type="Pfam" id="PF10604">
    <property type="entry name" value="Polyketide_cyc2"/>
    <property type="match status" value="1"/>
</dbReference>
<dbReference type="CDD" id="cd07812">
    <property type="entry name" value="SRPBCC"/>
    <property type="match status" value="1"/>
</dbReference>
<name>L1ITM2_GUITC</name>
<reference evidence="3" key="3">
    <citation type="submission" date="2016-03" db="UniProtKB">
        <authorList>
            <consortium name="EnsemblProtists"/>
        </authorList>
    </citation>
    <scope>IDENTIFICATION</scope>
</reference>
<feature type="region of interest" description="Disordered" evidence="1">
    <location>
        <begin position="1"/>
        <end position="34"/>
    </location>
</feature>
<evidence type="ECO:0008006" key="5">
    <source>
        <dbReference type="Google" id="ProtNLM"/>
    </source>
</evidence>
<reference evidence="2 4" key="1">
    <citation type="journal article" date="2012" name="Nature">
        <title>Algal genomes reveal evolutionary mosaicism and the fate of nucleomorphs.</title>
        <authorList>
            <consortium name="DOE Joint Genome Institute"/>
            <person name="Curtis B.A."/>
            <person name="Tanifuji G."/>
            <person name="Burki F."/>
            <person name="Gruber A."/>
            <person name="Irimia M."/>
            <person name="Maruyama S."/>
            <person name="Arias M.C."/>
            <person name="Ball S.G."/>
            <person name="Gile G.H."/>
            <person name="Hirakawa Y."/>
            <person name="Hopkins J.F."/>
            <person name="Kuo A."/>
            <person name="Rensing S.A."/>
            <person name="Schmutz J."/>
            <person name="Symeonidi A."/>
            <person name="Elias M."/>
            <person name="Eveleigh R.J."/>
            <person name="Herman E.K."/>
            <person name="Klute M.J."/>
            <person name="Nakayama T."/>
            <person name="Obornik M."/>
            <person name="Reyes-Prieto A."/>
            <person name="Armbrust E.V."/>
            <person name="Aves S.J."/>
            <person name="Beiko R.G."/>
            <person name="Coutinho P."/>
            <person name="Dacks J.B."/>
            <person name="Durnford D.G."/>
            <person name="Fast N.M."/>
            <person name="Green B.R."/>
            <person name="Grisdale C.J."/>
            <person name="Hempel F."/>
            <person name="Henrissat B."/>
            <person name="Hoppner M.P."/>
            <person name="Ishida K."/>
            <person name="Kim E."/>
            <person name="Koreny L."/>
            <person name="Kroth P.G."/>
            <person name="Liu Y."/>
            <person name="Malik S.B."/>
            <person name="Maier U.G."/>
            <person name="McRose D."/>
            <person name="Mock T."/>
            <person name="Neilson J.A."/>
            <person name="Onodera N.T."/>
            <person name="Poole A.M."/>
            <person name="Pritham E.J."/>
            <person name="Richards T.A."/>
            <person name="Rocap G."/>
            <person name="Roy S.W."/>
            <person name="Sarai C."/>
            <person name="Schaack S."/>
            <person name="Shirato S."/>
            <person name="Slamovits C.H."/>
            <person name="Spencer D.F."/>
            <person name="Suzuki S."/>
            <person name="Worden A.Z."/>
            <person name="Zauner S."/>
            <person name="Barry K."/>
            <person name="Bell C."/>
            <person name="Bharti A.K."/>
            <person name="Crow J.A."/>
            <person name="Grimwood J."/>
            <person name="Kramer R."/>
            <person name="Lindquist E."/>
            <person name="Lucas S."/>
            <person name="Salamov A."/>
            <person name="McFadden G.I."/>
            <person name="Lane C.E."/>
            <person name="Keeling P.J."/>
            <person name="Gray M.W."/>
            <person name="Grigoriev I.V."/>
            <person name="Archibald J.M."/>
        </authorList>
    </citation>
    <scope>NUCLEOTIDE SEQUENCE</scope>
    <source>
        <strain evidence="2 4">CCMP2712</strain>
    </source>
</reference>
<reference evidence="4" key="2">
    <citation type="submission" date="2012-11" db="EMBL/GenBank/DDBJ databases">
        <authorList>
            <person name="Kuo A."/>
            <person name="Curtis B.A."/>
            <person name="Tanifuji G."/>
            <person name="Burki F."/>
            <person name="Gruber A."/>
            <person name="Irimia M."/>
            <person name="Maruyama S."/>
            <person name="Arias M.C."/>
            <person name="Ball S.G."/>
            <person name="Gile G.H."/>
            <person name="Hirakawa Y."/>
            <person name="Hopkins J.F."/>
            <person name="Rensing S.A."/>
            <person name="Schmutz J."/>
            <person name="Symeonidi A."/>
            <person name="Elias M."/>
            <person name="Eveleigh R.J."/>
            <person name="Herman E.K."/>
            <person name="Klute M.J."/>
            <person name="Nakayama T."/>
            <person name="Obornik M."/>
            <person name="Reyes-Prieto A."/>
            <person name="Armbrust E.V."/>
            <person name="Aves S.J."/>
            <person name="Beiko R.G."/>
            <person name="Coutinho P."/>
            <person name="Dacks J.B."/>
            <person name="Durnford D.G."/>
            <person name="Fast N.M."/>
            <person name="Green B.R."/>
            <person name="Grisdale C."/>
            <person name="Hempe F."/>
            <person name="Henrissat B."/>
            <person name="Hoppner M.P."/>
            <person name="Ishida K.-I."/>
            <person name="Kim E."/>
            <person name="Koreny L."/>
            <person name="Kroth P.G."/>
            <person name="Liu Y."/>
            <person name="Malik S.-B."/>
            <person name="Maier U.G."/>
            <person name="McRose D."/>
            <person name="Mock T."/>
            <person name="Neilson J.A."/>
            <person name="Onodera N.T."/>
            <person name="Poole A.M."/>
            <person name="Pritham E.J."/>
            <person name="Richards T.A."/>
            <person name="Rocap G."/>
            <person name="Roy S.W."/>
            <person name="Sarai C."/>
            <person name="Schaack S."/>
            <person name="Shirato S."/>
            <person name="Slamovits C.H."/>
            <person name="Spencer D.F."/>
            <person name="Suzuki S."/>
            <person name="Worden A.Z."/>
            <person name="Zauner S."/>
            <person name="Barry K."/>
            <person name="Bell C."/>
            <person name="Bharti A.K."/>
            <person name="Crow J.A."/>
            <person name="Grimwood J."/>
            <person name="Kramer R."/>
            <person name="Lindquist E."/>
            <person name="Lucas S."/>
            <person name="Salamov A."/>
            <person name="McFadden G.I."/>
            <person name="Lane C.E."/>
            <person name="Keeling P.J."/>
            <person name="Gray M.W."/>
            <person name="Grigoriev I.V."/>
            <person name="Archibald J.M."/>
        </authorList>
    </citation>
    <scope>NUCLEOTIDE SEQUENCE</scope>
    <source>
        <strain evidence="4">CCMP2712</strain>
    </source>
</reference>
<evidence type="ECO:0000313" key="4">
    <source>
        <dbReference type="Proteomes" id="UP000011087"/>
    </source>
</evidence>
<dbReference type="GeneID" id="17296256"/>
<evidence type="ECO:0000313" key="2">
    <source>
        <dbReference type="EMBL" id="EKX39447.1"/>
    </source>
</evidence>
<accession>L1ITM2</accession>
<dbReference type="EMBL" id="JH993039">
    <property type="protein sequence ID" value="EKX39447.1"/>
    <property type="molecule type" value="Genomic_DNA"/>
</dbReference>
<dbReference type="HOGENOM" id="CLU_1263649_0_0_1"/>
<dbReference type="PaxDb" id="55529-EKX39447"/>
<gene>
    <name evidence="2" type="ORF">GUITHDRAFT_143447</name>
</gene>
<proteinExistence type="predicted"/>
<organism evidence="2">
    <name type="scientific">Guillardia theta (strain CCMP2712)</name>
    <name type="common">Cryptophyte</name>
    <dbReference type="NCBI Taxonomy" id="905079"/>
    <lineage>
        <taxon>Eukaryota</taxon>
        <taxon>Cryptophyceae</taxon>
        <taxon>Pyrenomonadales</taxon>
        <taxon>Geminigeraceae</taxon>
        <taxon>Guillardia</taxon>
    </lineage>
</organism>
<dbReference type="SUPFAM" id="SSF55961">
    <property type="entry name" value="Bet v1-like"/>
    <property type="match status" value="1"/>
</dbReference>
<dbReference type="KEGG" id="gtt:GUITHDRAFT_143447"/>
<dbReference type="AlphaFoldDB" id="L1ITM2"/>